<sequence length="44" mass="4914">QHSKSTPAPIQLYSSSENSLSEVEDDDKSETSKTKFKVLRTISD</sequence>
<dbReference type="Proteomes" id="UP000789901">
    <property type="component" value="Unassembled WGS sequence"/>
</dbReference>
<feature type="compositionally biased region" description="Polar residues" evidence="1">
    <location>
        <begin position="1"/>
        <end position="21"/>
    </location>
</feature>
<comment type="caution">
    <text evidence="2">The sequence shown here is derived from an EMBL/GenBank/DDBJ whole genome shotgun (WGS) entry which is preliminary data.</text>
</comment>
<evidence type="ECO:0000313" key="3">
    <source>
        <dbReference type="Proteomes" id="UP000789901"/>
    </source>
</evidence>
<proteinExistence type="predicted"/>
<feature type="non-terminal residue" evidence="2">
    <location>
        <position position="44"/>
    </location>
</feature>
<accession>A0ABN7WNU8</accession>
<protein>
    <submittedName>
        <fullName evidence="2">11898_t:CDS:1</fullName>
    </submittedName>
</protein>
<feature type="non-terminal residue" evidence="2">
    <location>
        <position position="1"/>
    </location>
</feature>
<evidence type="ECO:0000256" key="1">
    <source>
        <dbReference type="SAM" id="MobiDB-lite"/>
    </source>
</evidence>
<feature type="region of interest" description="Disordered" evidence="1">
    <location>
        <begin position="1"/>
        <end position="44"/>
    </location>
</feature>
<reference evidence="2 3" key="1">
    <citation type="submission" date="2021-06" db="EMBL/GenBank/DDBJ databases">
        <authorList>
            <person name="Kallberg Y."/>
            <person name="Tangrot J."/>
            <person name="Rosling A."/>
        </authorList>
    </citation>
    <scope>NUCLEOTIDE SEQUENCE [LARGE SCALE GENOMIC DNA]</scope>
    <source>
        <strain evidence="2 3">120-4 pot B 10/14</strain>
    </source>
</reference>
<dbReference type="EMBL" id="CAJVQB010053961">
    <property type="protein sequence ID" value="CAG8836589.1"/>
    <property type="molecule type" value="Genomic_DNA"/>
</dbReference>
<gene>
    <name evidence="2" type="ORF">GMARGA_LOCUS33106</name>
</gene>
<name>A0ABN7WNU8_GIGMA</name>
<organism evidence="2 3">
    <name type="scientific">Gigaspora margarita</name>
    <dbReference type="NCBI Taxonomy" id="4874"/>
    <lineage>
        <taxon>Eukaryota</taxon>
        <taxon>Fungi</taxon>
        <taxon>Fungi incertae sedis</taxon>
        <taxon>Mucoromycota</taxon>
        <taxon>Glomeromycotina</taxon>
        <taxon>Glomeromycetes</taxon>
        <taxon>Diversisporales</taxon>
        <taxon>Gigasporaceae</taxon>
        <taxon>Gigaspora</taxon>
    </lineage>
</organism>
<evidence type="ECO:0000313" key="2">
    <source>
        <dbReference type="EMBL" id="CAG8836589.1"/>
    </source>
</evidence>
<keyword evidence="3" id="KW-1185">Reference proteome</keyword>